<accession>A0A1E7FSI2</accession>
<protein>
    <submittedName>
        <fullName evidence="2">RraA-like protein</fullName>
    </submittedName>
</protein>
<dbReference type="PANTHER" id="PTHR33254:SF4">
    <property type="entry name" value="4-HYDROXY-4-METHYL-2-OXOGLUTARATE ALDOLASE 3-RELATED"/>
    <property type="match status" value="1"/>
</dbReference>
<keyword evidence="3" id="KW-1185">Reference proteome</keyword>
<comment type="cofactor">
    <cofactor evidence="1">
        <name>Mg(2+)</name>
        <dbReference type="ChEBI" id="CHEBI:18420"/>
    </cofactor>
</comment>
<feature type="binding site" evidence="1">
    <location>
        <position position="124"/>
    </location>
    <ligand>
        <name>Mg(2+)</name>
        <dbReference type="ChEBI" id="CHEBI:18420"/>
    </ligand>
</feature>
<dbReference type="OrthoDB" id="1476984at2759"/>
<feature type="binding site" evidence="1">
    <location>
        <position position="125"/>
    </location>
    <ligand>
        <name>Mg(2+)</name>
        <dbReference type="ChEBI" id="CHEBI:18420"/>
    </ligand>
</feature>
<dbReference type="Proteomes" id="UP000095751">
    <property type="component" value="Unassembled WGS sequence"/>
</dbReference>
<dbReference type="Gene3D" id="3.50.30.40">
    <property type="entry name" value="Ribonuclease E inhibitor RraA/RraA-like"/>
    <property type="match status" value="1"/>
</dbReference>
<dbReference type="PANTHER" id="PTHR33254">
    <property type="entry name" value="4-HYDROXY-4-METHYL-2-OXOGLUTARATE ALDOLASE 3-RELATED"/>
    <property type="match status" value="1"/>
</dbReference>
<evidence type="ECO:0000313" key="2">
    <source>
        <dbReference type="EMBL" id="OEU21098.1"/>
    </source>
</evidence>
<proteinExistence type="predicted"/>
<evidence type="ECO:0000256" key="1">
    <source>
        <dbReference type="PIRSR" id="PIRSR605493-1"/>
    </source>
</evidence>
<gene>
    <name evidence="2" type="ORF">FRACYDRAFT_234724</name>
</gene>
<dbReference type="InterPro" id="IPR036704">
    <property type="entry name" value="RraA/RraA-like_sf"/>
</dbReference>
<dbReference type="InParanoid" id="A0A1E7FSI2"/>
<dbReference type="CDD" id="cd16841">
    <property type="entry name" value="RraA_family"/>
    <property type="match status" value="1"/>
</dbReference>
<dbReference type="EMBL" id="KV784354">
    <property type="protein sequence ID" value="OEU21098.1"/>
    <property type="molecule type" value="Genomic_DNA"/>
</dbReference>
<organism evidence="2 3">
    <name type="scientific">Fragilariopsis cylindrus CCMP1102</name>
    <dbReference type="NCBI Taxonomy" id="635003"/>
    <lineage>
        <taxon>Eukaryota</taxon>
        <taxon>Sar</taxon>
        <taxon>Stramenopiles</taxon>
        <taxon>Ochrophyta</taxon>
        <taxon>Bacillariophyta</taxon>
        <taxon>Bacillariophyceae</taxon>
        <taxon>Bacillariophycidae</taxon>
        <taxon>Bacillariales</taxon>
        <taxon>Bacillariaceae</taxon>
        <taxon>Fragilariopsis</taxon>
    </lineage>
</organism>
<dbReference type="Pfam" id="PF03737">
    <property type="entry name" value="RraA-like"/>
    <property type="match status" value="2"/>
</dbReference>
<dbReference type="InterPro" id="IPR005493">
    <property type="entry name" value="RraA/RraA-like"/>
</dbReference>
<evidence type="ECO:0000313" key="3">
    <source>
        <dbReference type="Proteomes" id="UP000095751"/>
    </source>
</evidence>
<dbReference type="AlphaFoldDB" id="A0A1E7FSI2"/>
<dbReference type="KEGG" id="fcy:FRACYDRAFT_234724"/>
<name>A0A1E7FSI2_9STRA</name>
<reference evidence="2 3" key="1">
    <citation type="submission" date="2016-09" db="EMBL/GenBank/DDBJ databases">
        <title>Extensive genetic diversity and differential bi-allelic expression allows diatom success in the polar Southern Ocean.</title>
        <authorList>
            <consortium name="DOE Joint Genome Institute"/>
            <person name="Mock T."/>
            <person name="Otillar R.P."/>
            <person name="Strauss J."/>
            <person name="Dupont C."/>
            <person name="Frickenhaus S."/>
            <person name="Maumus F."/>
            <person name="Mcmullan M."/>
            <person name="Sanges R."/>
            <person name="Schmutz J."/>
            <person name="Toseland A."/>
            <person name="Valas R."/>
            <person name="Veluchamy A."/>
            <person name="Ward B.J."/>
            <person name="Allen A."/>
            <person name="Barry K."/>
            <person name="Falciatore A."/>
            <person name="Ferrante M."/>
            <person name="Fortunato A.E."/>
            <person name="Gloeckner G."/>
            <person name="Gruber A."/>
            <person name="Hipkin R."/>
            <person name="Janech M."/>
            <person name="Kroth P."/>
            <person name="Leese F."/>
            <person name="Lindquist E."/>
            <person name="Lyon B.R."/>
            <person name="Martin J."/>
            <person name="Mayer C."/>
            <person name="Parker M."/>
            <person name="Quesneville H."/>
            <person name="Raymond J."/>
            <person name="Uhlig C."/>
            <person name="Valentin K.U."/>
            <person name="Worden A.Z."/>
            <person name="Armbrust E.V."/>
            <person name="Bowler C."/>
            <person name="Green B."/>
            <person name="Moulton V."/>
            <person name="Van Oosterhout C."/>
            <person name="Grigoriev I."/>
        </authorList>
    </citation>
    <scope>NUCLEOTIDE SEQUENCE [LARGE SCALE GENOMIC DNA]</scope>
    <source>
        <strain evidence="2 3">CCMP1102</strain>
    </source>
</reference>
<keyword evidence="1" id="KW-0460">Magnesium</keyword>
<dbReference type="SUPFAM" id="SSF89562">
    <property type="entry name" value="RraA-like"/>
    <property type="match status" value="1"/>
</dbReference>
<sequence length="257" mass="27629">MSSSSVQNLLLELRQLDVSSLCDADKTLGSNDDDESVIKLMNYTIQPKNHLQSGSVMAGVARTISFTEPNDFLPVMRVLALEAKTDEVLVVDTLSSTRAVAGEIFVAEARRKGLAGIVIDGPIRDTAHLDDCSYLSSNNEGKGTATTTTTMRIYATSVTPYSGTTDSPGKTQEVVVCGGIEVRPGDIVVGDDDGIIVGEASTFSKLIPIAQKIQQIESKLIAGITSSEEKSLALMTNIEEHVRHRLEGKLSNIEFRI</sequence>
<dbReference type="GO" id="GO:0046872">
    <property type="term" value="F:metal ion binding"/>
    <property type="evidence" value="ECO:0007669"/>
    <property type="project" value="UniProtKB-KW"/>
</dbReference>
<keyword evidence="1" id="KW-0479">Metal-binding</keyword>